<comment type="caution">
    <text evidence="5">The sequence shown here is derived from an EMBL/GenBank/DDBJ whole genome shotgun (WGS) entry which is preliminary data.</text>
</comment>
<dbReference type="Pfam" id="PF02902">
    <property type="entry name" value="Peptidase_C48"/>
    <property type="match status" value="1"/>
</dbReference>
<evidence type="ECO:0000259" key="4">
    <source>
        <dbReference type="Pfam" id="PF02902"/>
    </source>
</evidence>
<dbReference type="AlphaFoldDB" id="A0A5J9WNZ8"/>
<evidence type="ECO:0000256" key="3">
    <source>
        <dbReference type="ARBA" id="ARBA00022801"/>
    </source>
</evidence>
<dbReference type="EMBL" id="RWGY01000002">
    <property type="protein sequence ID" value="TVU49014.1"/>
    <property type="molecule type" value="Genomic_DNA"/>
</dbReference>
<proteinExistence type="inferred from homology"/>
<dbReference type="PANTHER" id="PTHR33018">
    <property type="entry name" value="OS10G0338966 PROTEIN-RELATED"/>
    <property type="match status" value="1"/>
</dbReference>
<dbReference type="InterPro" id="IPR038765">
    <property type="entry name" value="Papain-like_cys_pep_sf"/>
</dbReference>
<dbReference type="Gramene" id="TVU49014">
    <property type="protein sequence ID" value="TVU49014"/>
    <property type="gene ID" value="EJB05_00305"/>
</dbReference>
<dbReference type="InterPro" id="IPR003653">
    <property type="entry name" value="Peptidase_C48_C"/>
</dbReference>
<evidence type="ECO:0000313" key="6">
    <source>
        <dbReference type="Proteomes" id="UP000324897"/>
    </source>
</evidence>
<evidence type="ECO:0000256" key="1">
    <source>
        <dbReference type="ARBA" id="ARBA00005234"/>
    </source>
</evidence>
<comment type="similarity">
    <text evidence="1">Belongs to the peptidase C48 family.</text>
</comment>
<dbReference type="PANTHER" id="PTHR33018:SF34">
    <property type="entry name" value="OS02G0472350 PROTEIN"/>
    <property type="match status" value="1"/>
</dbReference>
<keyword evidence="3" id="KW-0378">Hydrolase</keyword>
<dbReference type="GO" id="GO:0008234">
    <property type="term" value="F:cysteine-type peptidase activity"/>
    <property type="evidence" value="ECO:0007669"/>
    <property type="project" value="InterPro"/>
</dbReference>
<dbReference type="Proteomes" id="UP000324897">
    <property type="component" value="Chromosome 6"/>
</dbReference>
<keyword evidence="2" id="KW-0645">Protease</keyword>
<dbReference type="Gene3D" id="3.40.395.10">
    <property type="entry name" value="Adenoviral Proteinase, Chain A"/>
    <property type="match status" value="1"/>
</dbReference>
<dbReference type="SUPFAM" id="SSF54001">
    <property type="entry name" value="Cysteine proteinases"/>
    <property type="match status" value="1"/>
</dbReference>
<sequence>MDCIQANTDTIPVIFKRKHLWLDEEETQFYLGLDVLYDLLHIGALDVQLLKTFTLHMVQEAQRSQVSVAYLDPQSISTITHERAFVISYLTKAFNCFHKAKKFIVFAYNTGGHWVLVLVCLRWAKVLYLDSTSSTRERD</sequence>
<feature type="non-terminal residue" evidence="5">
    <location>
        <position position="1"/>
    </location>
</feature>
<protein>
    <recommendedName>
        <fullName evidence="4">Ubiquitin-like protease family profile domain-containing protein</fullName>
    </recommendedName>
</protein>
<feature type="domain" description="Ubiquitin-like protease family profile" evidence="4">
    <location>
        <begin position="51"/>
        <end position="137"/>
    </location>
</feature>
<gene>
    <name evidence="5" type="ORF">EJB05_00305</name>
</gene>
<dbReference type="GO" id="GO:0006508">
    <property type="term" value="P:proteolysis"/>
    <property type="evidence" value="ECO:0007669"/>
    <property type="project" value="UniProtKB-KW"/>
</dbReference>
<evidence type="ECO:0000313" key="5">
    <source>
        <dbReference type="EMBL" id="TVU49014.1"/>
    </source>
</evidence>
<accession>A0A5J9WNZ8</accession>
<keyword evidence="6" id="KW-1185">Reference proteome</keyword>
<organism evidence="5 6">
    <name type="scientific">Eragrostis curvula</name>
    <name type="common">weeping love grass</name>
    <dbReference type="NCBI Taxonomy" id="38414"/>
    <lineage>
        <taxon>Eukaryota</taxon>
        <taxon>Viridiplantae</taxon>
        <taxon>Streptophyta</taxon>
        <taxon>Embryophyta</taxon>
        <taxon>Tracheophyta</taxon>
        <taxon>Spermatophyta</taxon>
        <taxon>Magnoliopsida</taxon>
        <taxon>Liliopsida</taxon>
        <taxon>Poales</taxon>
        <taxon>Poaceae</taxon>
        <taxon>PACMAD clade</taxon>
        <taxon>Chloridoideae</taxon>
        <taxon>Eragrostideae</taxon>
        <taxon>Eragrostidinae</taxon>
        <taxon>Eragrostis</taxon>
    </lineage>
</organism>
<name>A0A5J9WNZ8_9POAL</name>
<reference evidence="5 6" key="1">
    <citation type="journal article" date="2019" name="Sci. Rep.">
        <title>A high-quality genome of Eragrostis curvula grass provides insights into Poaceae evolution and supports new strategies to enhance forage quality.</title>
        <authorList>
            <person name="Carballo J."/>
            <person name="Santos B.A.C.M."/>
            <person name="Zappacosta D."/>
            <person name="Garbus I."/>
            <person name="Selva J.P."/>
            <person name="Gallo C.A."/>
            <person name="Diaz A."/>
            <person name="Albertini E."/>
            <person name="Caccamo M."/>
            <person name="Echenique V."/>
        </authorList>
    </citation>
    <scope>NUCLEOTIDE SEQUENCE [LARGE SCALE GENOMIC DNA]</scope>
    <source>
        <strain evidence="6">cv. Victoria</strain>
        <tissue evidence="5">Leaf</tissue>
    </source>
</reference>
<evidence type="ECO:0000256" key="2">
    <source>
        <dbReference type="ARBA" id="ARBA00022670"/>
    </source>
</evidence>